<keyword evidence="3" id="KW-1185">Reference proteome</keyword>
<dbReference type="Proteomes" id="UP000316727">
    <property type="component" value="Unassembled WGS sequence"/>
</dbReference>
<organism evidence="2 3">
    <name type="scientific">Pontibacter mangrovi</name>
    <dbReference type="NCBI Taxonomy" id="2589816"/>
    <lineage>
        <taxon>Bacteria</taxon>
        <taxon>Pseudomonadati</taxon>
        <taxon>Bacteroidota</taxon>
        <taxon>Cytophagia</taxon>
        <taxon>Cytophagales</taxon>
        <taxon>Hymenobacteraceae</taxon>
        <taxon>Pontibacter</taxon>
    </lineage>
</organism>
<name>A0A501W294_9BACT</name>
<evidence type="ECO:0000256" key="1">
    <source>
        <dbReference type="SAM" id="SignalP"/>
    </source>
</evidence>
<feature type="signal peptide" evidence="1">
    <location>
        <begin position="1"/>
        <end position="28"/>
    </location>
</feature>
<evidence type="ECO:0000313" key="3">
    <source>
        <dbReference type="Proteomes" id="UP000316727"/>
    </source>
</evidence>
<proteinExistence type="predicted"/>
<reference evidence="2 3" key="1">
    <citation type="submission" date="2019-06" db="EMBL/GenBank/DDBJ databases">
        <title>A novel bacterium of genus Pontibacter, isolated from marine sediment.</title>
        <authorList>
            <person name="Huang H."/>
            <person name="Mo K."/>
            <person name="Hu Y."/>
        </authorList>
    </citation>
    <scope>NUCLEOTIDE SEQUENCE [LARGE SCALE GENOMIC DNA]</scope>
    <source>
        <strain evidence="2 3">HB172049</strain>
    </source>
</reference>
<dbReference type="RefSeq" id="WP_140621666.1">
    <property type="nucleotide sequence ID" value="NZ_VFRQ01000005.1"/>
</dbReference>
<feature type="chain" id="PRO_5021427087" evidence="1">
    <location>
        <begin position="29"/>
        <end position="133"/>
    </location>
</feature>
<keyword evidence="1" id="KW-0732">Signal</keyword>
<sequence>MNNYKNFLTRVGHALAALLMLVSVSSCERDMDMDIVSVTPPELHVIVYNGTDTNDRVEGATVKVYASEENRTAGTNAVAEAVTDASGEAVFPKEKFVKGINYLTVSIDDVTLTAQTPYMLQNDGETLFWVAKN</sequence>
<evidence type="ECO:0000313" key="2">
    <source>
        <dbReference type="EMBL" id="TPE44043.1"/>
    </source>
</evidence>
<comment type="caution">
    <text evidence="2">The sequence shown here is derived from an EMBL/GenBank/DDBJ whole genome shotgun (WGS) entry which is preliminary data.</text>
</comment>
<dbReference type="PROSITE" id="PS51257">
    <property type="entry name" value="PROKAR_LIPOPROTEIN"/>
    <property type="match status" value="1"/>
</dbReference>
<dbReference type="EMBL" id="VFRQ01000005">
    <property type="protein sequence ID" value="TPE44043.1"/>
    <property type="molecule type" value="Genomic_DNA"/>
</dbReference>
<accession>A0A501W294</accession>
<dbReference type="OrthoDB" id="1493444at2"/>
<gene>
    <name evidence="2" type="ORF">FJM65_11525</name>
</gene>
<protein>
    <submittedName>
        <fullName evidence="2">Uncharacterized protein</fullName>
    </submittedName>
</protein>
<dbReference type="AlphaFoldDB" id="A0A501W294"/>